<evidence type="ECO:0000313" key="10">
    <source>
        <dbReference type="Proteomes" id="UP000245368"/>
    </source>
</evidence>
<dbReference type="PANTHER" id="PTHR13691">
    <property type="entry name" value="RIBOSOMAL PROTEIN L2"/>
    <property type="match status" value="1"/>
</dbReference>
<dbReference type="InterPro" id="IPR005880">
    <property type="entry name" value="Ribosomal_uL2_bac/org-type"/>
</dbReference>
<evidence type="ECO:0000256" key="2">
    <source>
        <dbReference type="ARBA" id="ARBA00022980"/>
    </source>
</evidence>
<dbReference type="SUPFAM" id="SSF50104">
    <property type="entry name" value="Translation proteins SH3-like domain"/>
    <property type="match status" value="1"/>
</dbReference>
<dbReference type="SMART" id="SM01382">
    <property type="entry name" value="Ribosomal_L2_C"/>
    <property type="match status" value="1"/>
</dbReference>
<dbReference type="InterPro" id="IPR022671">
    <property type="entry name" value="Ribosomal_uL2_CS"/>
</dbReference>
<dbReference type="Pfam" id="PF00181">
    <property type="entry name" value="Ribosomal_L2_N"/>
    <property type="match status" value="1"/>
</dbReference>
<accession>A0A2Z3JAG0</accession>
<dbReference type="InterPro" id="IPR014726">
    <property type="entry name" value="Ribosomal_uL2_dom3"/>
</dbReference>
<dbReference type="InterPro" id="IPR008991">
    <property type="entry name" value="Translation_prot_SH3-like_sf"/>
</dbReference>
<dbReference type="Pfam" id="PF03947">
    <property type="entry name" value="Ribosomal_L2_C"/>
    <property type="match status" value="1"/>
</dbReference>
<dbReference type="Proteomes" id="UP000245368">
    <property type="component" value="Chromosome"/>
</dbReference>
<reference evidence="9 10" key="1">
    <citation type="submission" date="2018-05" db="EMBL/GenBank/DDBJ databases">
        <title>Complete Genome Sequence of Deinococcus sp. strain 17bor-2.</title>
        <authorList>
            <person name="Srinivasan S."/>
        </authorList>
    </citation>
    <scope>NUCLEOTIDE SEQUENCE [LARGE SCALE GENOMIC DNA]</scope>
    <source>
        <strain evidence="9 10">17bor-2</strain>
    </source>
</reference>
<evidence type="ECO:0000256" key="3">
    <source>
        <dbReference type="ARBA" id="ARBA00023274"/>
    </source>
</evidence>
<protein>
    <recommendedName>
        <fullName evidence="4 5">Large ribosomal subunit protein uL2</fullName>
    </recommendedName>
</protein>
<dbReference type="InterPro" id="IPR022666">
    <property type="entry name" value="Ribosomal_uL2_RNA-bd_dom"/>
</dbReference>
<gene>
    <name evidence="5" type="primary">rplB</name>
    <name evidence="9" type="ORF">DKM44_01530</name>
</gene>
<feature type="region of interest" description="Disordered" evidence="6">
    <location>
        <begin position="1"/>
        <end position="50"/>
    </location>
</feature>
<keyword evidence="5" id="KW-0694">RNA-binding</keyword>
<dbReference type="Gene3D" id="2.40.50.140">
    <property type="entry name" value="Nucleic acid-binding proteins"/>
    <property type="match status" value="1"/>
</dbReference>
<dbReference type="EMBL" id="CP029494">
    <property type="protein sequence ID" value="AWN22083.1"/>
    <property type="molecule type" value="Genomic_DNA"/>
</dbReference>
<dbReference type="OrthoDB" id="9778722at2"/>
<dbReference type="SUPFAM" id="SSF50249">
    <property type="entry name" value="Nucleic acid-binding proteins"/>
    <property type="match status" value="1"/>
</dbReference>
<sequence>MAVKKYRPYTPSRRQMTTADFSGLTKKKPEKSLTEALPKTGGRNNHGRITSRFIGGGHKRVYRIIDFKRRGKAGVNAKVASVEYDPNRSARIALLHYVDGEKRYILAPEGLQVGATVQTGPEAEPKVGNALPLRFIPVGAVVHSVELTPGRGAQLARSAGTSIQLQGKESDYVILRLPSGELRRVHTECYATIGAVGNAEHKNINLGKAGRSRWLGQKPHQRGSAMNPVDHPHGGGEGRTGAGRQPVSPWGQLAKGLKTRRKRKTSDRFIITRRGGK</sequence>
<keyword evidence="2 5" id="KW-0689">Ribosomal protein</keyword>
<dbReference type="PIRSF" id="PIRSF002158">
    <property type="entry name" value="Ribosomal_L2"/>
    <property type="match status" value="1"/>
</dbReference>
<feature type="domain" description="Large ribosomal subunit protein uL2 RNA-binding" evidence="8">
    <location>
        <begin position="42"/>
        <end position="119"/>
    </location>
</feature>
<dbReference type="InterPro" id="IPR022669">
    <property type="entry name" value="Ribosomal_uL2_C"/>
</dbReference>
<dbReference type="InterPro" id="IPR014722">
    <property type="entry name" value="Rib_uL2_dom2"/>
</dbReference>
<evidence type="ECO:0000256" key="6">
    <source>
        <dbReference type="SAM" id="MobiDB-lite"/>
    </source>
</evidence>
<feature type="domain" description="Large ribosomal subunit protein uL2 C-terminal" evidence="7">
    <location>
        <begin position="125"/>
        <end position="253"/>
    </location>
</feature>
<dbReference type="InterPro" id="IPR012340">
    <property type="entry name" value="NA-bd_OB-fold"/>
</dbReference>
<dbReference type="GO" id="GO:0016740">
    <property type="term" value="F:transferase activity"/>
    <property type="evidence" value="ECO:0007669"/>
    <property type="project" value="InterPro"/>
</dbReference>
<evidence type="ECO:0000256" key="4">
    <source>
        <dbReference type="ARBA" id="ARBA00035242"/>
    </source>
</evidence>
<evidence type="ECO:0000259" key="7">
    <source>
        <dbReference type="SMART" id="SM01382"/>
    </source>
</evidence>
<organism evidence="9 10">
    <name type="scientific">Deinococcus irradiatisoli</name>
    <dbReference type="NCBI Taxonomy" id="2202254"/>
    <lineage>
        <taxon>Bacteria</taxon>
        <taxon>Thermotogati</taxon>
        <taxon>Deinococcota</taxon>
        <taxon>Deinococci</taxon>
        <taxon>Deinococcales</taxon>
        <taxon>Deinococcaceae</taxon>
        <taxon>Deinococcus</taxon>
    </lineage>
</organism>
<dbReference type="GO" id="GO:0003735">
    <property type="term" value="F:structural constituent of ribosome"/>
    <property type="evidence" value="ECO:0007669"/>
    <property type="project" value="InterPro"/>
</dbReference>
<dbReference type="PANTHER" id="PTHR13691:SF5">
    <property type="entry name" value="LARGE RIBOSOMAL SUBUNIT PROTEIN UL2M"/>
    <property type="match status" value="1"/>
</dbReference>
<keyword evidence="5" id="KW-0699">rRNA-binding</keyword>
<dbReference type="AlphaFoldDB" id="A0A2Z3JAG0"/>
<dbReference type="RefSeq" id="WP_109824835.1">
    <property type="nucleotide sequence ID" value="NZ_CP029494.1"/>
</dbReference>
<comment type="similarity">
    <text evidence="1 5">Belongs to the universal ribosomal protein uL2 family.</text>
</comment>
<dbReference type="HAMAP" id="MF_01320_B">
    <property type="entry name" value="Ribosomal_uL2_B"/>
    <property type="match status" value="1"/>
</dbReference>
<evidence type="ECO:0000259" key="8">
    <source>
        <dbReference type="SMART" id="SM01383"/>
    </source>
</evidence>
<dbReference type="GO" id="GO:0019843">
    <property type="term" value="F:rRNA binding"/>
    <property type="evidence" value="ECO:0007669"/>
    <property type="project" value="UniProtKB-UniRule"/>
</dbReference>
<dbReference type="PROSITE" id="PS00467">
    <property type="entry name" value="RIBOSOMAL_L2"/>
    <property type="match status" value="1"/>
</dbReference>
<comment type="function">
    <text evidence="5">One of the primary rRNA binding proteins. Required for association of the 30S and 50S subunits to form the 70S ribosome, for tRNA binding and peptide bond formation. It has been suggested to have peptidyltransferase activity; this is somewhat controversial. Makes several contacts with the 16S rRNA in the 70S ribosome.</text>
</comment>
<comment type="subunit">
    <text evidence="5">Part of the 50S ribosomal subunit. Forms a bridge to the 30S subunit in the 70S ribosome.</text>
</comment>
<evidence type="ECO:0000256" key="5">
    <source>
        <dbReference type="HAMAP-Rule" id="MF_01320"/>
    </source>
</evidence>
<keyword evidence="10" id="KW-1185">Reference proteome</keyword>
<keyword evidence="3 5" id="KW-0687">Ribonucleoprotein</keyword>
<dbReference type="GO" id="GO:0015934">
    <property type="term" value="C:large ribosomal subunit"/>
    <property type="evidence" value="ECO:0007669"/>
    <property type="project" value="InterPro"/>
</dbReference>
<dbReference type="GO" id="GO:0002181">
    <property type="term" value="P:cytoplasmic translation"/>
    <property type="evidence" value="ECO:0007669"/>
    <property type="project" value="TreeGrafter"/>
</dbReference>
<dbReference type="NCBIfam" id="TIGR01171">
    <property type="entry name" value="rplB_bact"/>
    <property type="match status" value="1"/>
</dbReference>
<dbReference type="SMART" id="SM01383">
    <property type="entry name" value="Ribosomal_L2"/>
    <property type="match status" value="1"/>
</dbReference>
<dbReference type="FunFam" id="2.40.50.140:FF:000003">
    <property type="entry name" value="50S ribosomal protein L2"/>
    <property type="match status" value="1"/>
</dbReference>
<evidence type="ECO:0000256" key="1">
    <source>
        <dbReference type="ARBA" id="ARBA00005636"/>
    </source>
</evidence>
<dbReference type="KEGG" id="dez:DKM44_01530"/>
<evidence type="ECO:0000313" key="9">
    <source>
        <dbReference type="EMBL" id="AWN22083.1"/>
    </source>
</evidence>
<dbReference type="FunFam" id="2.30.30.30:FF:000001">
    <property type="entry name" value="50S ribosomal protein L2"/>
    <property type="match status" value="1"/>
</dbReference>
<dbReference type="Gene3D" id="4.10.950.10">
    <property type="entry name" value="Ribosomal protein L2, domain 3"/>
    <property type="match status" value="1"/>
</dbReference>
<name>A0A2Z3JAG0_9DEIO</name>
<dbReference type="Gene3D" id="2.30.30.30">
    <property type="match status" value="1"/>
</dbReference>
<feature type="region of interest" description="Disordered" evidence="6">
    <location>
        <begin position="214"/>
        <end position="277"/>
    </location>
</feature>
<proteinExistence type="inferred from homology"/>
<dbReference type="InterPro" id="IPR002171">
    <property type="entry name" value="Ribosomal_uL2"/>
</dbReference>
<dbReference type="FunFam" id="4.10.950.10:FF:000001">
    <property type="entry name" value="50S ribosomal protein L2"/>
    <property type="match status" value="1"/>
</dbReference>